<accession>A0A8D5JZ51</accession>
<dbReference type="KEGG" id="mpau:ZMTM_15910"/>
<sequence length="165" mass="18987">MPDIPKSDLPALCAAVGFITINWALMERQMDNIIHFSFDSFGGISGHDRKPSTFKEKAKYLIKAFSHTREFSNHKVNTLALIERAKSFSITRHAFTHGALESLDGTVLTINKLQTKKEYRVDLIKIDIKDFPFHAQEISDLVTEWLHLSKTLYDEHQKRKQSKIT</sequence>
<dbReference type="RefSeq" id="WP_221763434.1">
    <property type="nucleotide sequence ID" value="NZ_AP024110.1"/>
</dbReference>
<dbReference type="Proteomes" id="UP000826722">
    <property type="component" value="Chromosome"/>
</dbReference>
<proteinExistence type="predicted"/>
<evidence type="ECO:0000313" key="2">
    <source>
        <dbReference type="Proteomes" id="UP000826722"/>
    </source>
</evidence>
<reference evidence="1" key="1">
    <citation type="journal article" date="2021" name="Arch. Microbiol.">
        <title>Methyloradius palustris gen. nov., sp. nov., a methanol-oxidizing bacterium isolated from snow.</title>
        <authorList>
            <person name="Miyadera T."/>
            <person name="Kojima H."/>
            <person name="Fukui M."/>
        </authorList>
    </citation>
    <scope>NUCLEOTIDE SEQUENCE</scope>
    <source>
        <strain evidence="1">Zm11</strain>
    </source>
</reference>
<name>A0A8D5JZ51_9PROT</name>
<keyword evidence="2" id="KW-1185">Reference proteome</keyword>
<dbReference type="AlphaFoldDB" id="A0A8D5JZ51"/>
<protein>
    <submittedName>
        <fullName evidence="1">Uncharacterized protein</fullName>
    </submittedName>
</protein>
<evidence type="ECO:0000313" key="1">
    <source>
        <dbReference type="EMBL" id="BCM25332.1"/>
    </source>
</evidence>
<gene>
    <name evidence="1" type="ORF">ZMTM_15910</name>
</gene>
<organism evidence="1 2">
    <name type="scientific">Methyloradius palustris</name>
    <dbReference type="NCBI Taxonomy" id="2778876"/>
    <lineage>
        <taxon>Bacteria</taxon>
        <taxon>Pseudomonadati</taxon>
        <taxon>Pseudomonadota</taxon>
        <taxon>Betaproteobacteria</taxon>
        <taxon>Nitrosomonadales</taxon>
        <taxon>Methylophilaceae</taxon>
        <taxon>Methyloradius</taxon>
    </lineage>
</organism>
<dbReference type="EMBL" id="AP024110">
    <property type="protein sequence ID" value="BCM25332.1"/>
    <property type="molecule type" value="Genomic_DNA"/>
</dbReference>